<feature type="compositionally biased region" description="Basic and acidic residues" evidence="3">
    <location>
        <begin position="12"/>
        <end position="22"/>
    </location>
</feature>
<dbReference type="InterPro" id="IPR020846">
    <property type="entry name" value="MFS_dom"/>
</dbReference>
<dbReference type="InterPro" id="IPR050327">
    <property type="entry name" value="Proton-linked_MCT"/>
</dbReference>
<dbReference type="InterPro" id="IPR011701">
    <property type="entry name" value="MFS"/>
</dbReference>
<feature type="transmembrane region" description="Helical" evidence="4">
    <location>
        <begin position="385"/>
        <end position="405"/>
    </location>
</feature>
<keyword evidence="7" id="KW-1185">Reference proteome</keyword>
<feature type="domain" description="Major facilitator superfamily (MFS) profile" evidence="5">
    <location>
        <begin position="219"/>
        <end position="412"/>
    </location>
</feature>
<keyword evidence="4" id="KW-0472">Membrane</keyword>
<feature type="transmembrane region" description="Helical" evidence="4">
    <location>
        <begin position="144"/>
        <end position="166"/>
    </location>
</feature>
<protein>
    <recommendedName>
        <fullName evidence="5">Major facilitator superfamily (MFS) profile domain-containing protein</fullName>
    </recommendedName>
</protein>
<dbReference type="Gene3D" id="1.20.1250.20">
    <property type="entry name" value="MFS general substrate transporter like domains"/>
    <property type="match status" value="1"/>
</dbReference>
<proteinExistence type="inferred from homology"/>
<comment type="similarity">
    <text evidence="2">Belongs to the major facilitator superfamily. Monocarboxylate porter (TC 2.A.1.13) family.</text>
</comment>
<feature type="transmembrane region" description="Helical" evidence="4">
    <location>
        <begin position="256"/>
        <end position="277"/>
    </location>
</feature>
<feature type="transmembrane region" description="Helical" evidence="4">
    <location>
        <begin position="210"/>
        <end position="236"/>
    </location>
</feature>
<keyword evidence="4" id="KW-1133">Transmembrane helix</keyword>
<dbReference type="GO" id="GO:0016020">
    <property type="term" value="C:membrane"/>
    <property type="evidence" value="ECO:0007669"/>
    <property type="project" value="UniProtKB-SubCell"/>
</dbReference>
<feature type="transmembrane region" description="Helical" evidence="4">
    <location>
        <begin position="42"/>
        <end position="70"/>
    </location>
</feature>
<dbReference type="Pfam" id="PF07690">
    <property type="entry name" value="MFS_1"/>
    <property type="match status" value="1"/>
</dbReference>
<gene>
    <name evidence="6" type="ORF">OHK93_004958</name>
</gene>
<dbReference type="PROSITE" id="PS50850">
    <property type="entry name" value="MFS"/>
    <property type="match status" value="1"/>
</dbReference>
<evidence type="ECO:0000259" key="5">
    <source>
        <dbReference type="PROSITE" id="PS50850"/>
    </source>
</evidence>
<dbReference type="Proteomes" id="UP001161017">
    <property type="component" value="Unassembled WGS sequence"/>
</dbReference>
<sequence>MSRNGISLDSRCSGDEDSSHHWNEDRAAAGSTLAPADSGKDAWLFLAGSFVIETLTWGFALAFGVLQEYYSTHEPFAESKNIATVGTTASGIMYLGLPLWFMSLLALPSTRKVSPYVGLVILCSAFVASSFATSTNQLIVLQGVFYSLGGVCVTGTGIGGVIVPLLMDALLSKYGFRWALRAWAALVFVLTAPALYFVKPRLPPSKVREFNLSFLINPTFFILQLGNIVQGLGYFIPSIYLPTYARYIGGSPIAGTMTLVAFNTASVVGCVIAGILVDRCHVTTPVALSAAGATFACFGLWGLAGTISALFVFSIMYGLFAGGYVATWCGVTMLVTSKKARVEPSLVYGFLCAGRGMGNIISGPVSESLLGESGLHAAMGYGSKFGPLIIFTGATALLSGLTLFARAKPGLL</sequence>
<evidence type="ECO:0000256" key="2">
    <source>
        <dbReference type="ARBA" id="ARBA00006727"/>
    </source>
</evidence>
<feature type="transmembrane region" description="Helical" evidence="4">
    <location>
        <begin position="178"/>
        <end position="198"/>
    </location>
</feature>
<comment type="caution">
    <text evidence="6">The sequence shown here is derived from an EMBL/GenBank/DDBJ whole genome shotgun (WGS) entry which is preliminary data.</text>
</comment>
<evidence type="ECO:0000313" key="6">
    <source>
        <dbReference type="EMBL" id="MDI1493170.1"/>
    </source>
</evidence>
<name>A0AA43U0T7_9LECA</name>
<keyword evidence="4" id="KW-0812">Transmembrane</keyword>
<feature type="region of interest" description="Disordered" evidence="3">
    <location>
        <begin position="1"/>
        <end position="22"/>
    </location>
</feature>
<feature type="transmembrane region" description="Helical" evidence="4">
    <location>
        <begin position="310"/>
        <end position="334"/>
    </location>
</feature>
<accession>A0AA43U0T7</accession>
<dbReference type="PANTHER" id="PTHR11360">
    <property type="entry name" value="MONOCARBOXYLATE TRANSPORTER"/>
    <property type="match status" value="1"/>
</dbReference>
<feature type="transmembrane region" description="Helical" evidence="4">
    <location>
        <begin position="82"/>
        <end position="101"/>
    </location>
</feature>
<dbReference type="AlphaFoldDB" id="A0AA43U0T7"/>
<evidence type="ECO:0000256" key="1">
    <source>
        <dbReference type="ARBA" id="ARBA00004141"/>
    </source>
</evidence>
<evidence type="ECO:0000256" key="3">
    <source>
        <dbReference type="SAM" id="MobiDB-lite"/>
    </source>
</evidence>
<dbReference type="GO" id="GO:0022857">
    <property type="term" value="F:transmembrane transporter activity"/>
    <property type="evidence" value="ECO:0007669"/>
    <property type="project" value="InterPro"/>
</dbReference>
<feature type="transmembrane region" description="Helical" evidence="4">
    <location>
        <begin position="284"/>
        <end position="304"/>
    </location>
</feature>
<dbReference type="InterPro" id="IPR036259">
    <property type="entry name" value="MFS_trans_sf"/>
</dbReference>
<organism evidence="6 7">
    <name type="scientific">Ramalina farinacea</name>
    <dbReference type="NCBI Taxonomy" id="258253"/>
    <lineage>
        <taxon>Eukaryota</taxon>
        <taxon>Fungi</taxon>
        <taxon>Dikarya</taxon>
        <taxon>Ascomycota</taxon>
        <taxon>Pezizomycotina</taxon>
        <taxon>Lecanoromycetes</taxon>
        <taxon>OSLEUM clade</taxon>
        <taxon>Lecanoromycetidae</taxon>
        <taxon>Lecanorales</taxon>
        <taxon>Lecanorineae</taxon>
        <taxon>Ramalinaceae</taxon>
        <taxon>Ramalina</taxon>
    </lineage>
</organism>
<dbReference type="EMBL" id="JAPUFD010000023">
    <property type="protein sequence ID" value="MDI1493170.1"/>
    <property type="molecule type" value="Genomic_DNA"/>
</dbReference>
<comment type="subcellular location">
    <subcellularLocation>
        <location evidence="1">Membrane</location>
        <topology evidence="1">Multi-pass membrane protein</topology>
    </subcellularLocation>
</comment>
<evidence type="ECO:0000256" key="4">
    <source>
        <dbReference type="SAM" id="Phobius"/>
    </source>
</evidence>
<evidence type="ECO:0000313" key="7">
    <source>
        <dbReference type="Proteomes" id="UP001161017"/>
    </source>
</evidence>
<feature type="transmembrane region" description="Helical" evidence="4">
    <location>
        <begin position="113"/>
        <end position="132"/>
    </location>
</feature>
<dbReference type="PANTHER" id="PTHR11360:SF287">
    <property type="entry name" value="MFS MONOCARBOXYLATE TRANSPORTER"/>
    <property type="match status" value="1"/>
</dbReference>
<dbReference type="SUPFAM" id="SSF103473">
    <property type="entry name" value="MFS general substrate transporter"/>
    <property type="match status" value="1"/>
</dbReference>
<reference evidence="6" key="1">
    <citation type="journal article" date="2023" name="Genome Biol. Evol.">
        <title>First Whole Genome Sequence and Flow Cytometry Genome Size Data for the Lichen-Forming Fungus Ramalina farinacea (Ascomycota).</title>
        <authorList>
            <person name="Llewellyn T."/>
            <person name="Mian S."/>
            <person name="Hill R."/>
            <person name="Leitch I.J."/>
            <person name="Gaya E."/>
        </authorList>
    </citation>
    <scope>NUCLEOTIDE SEQUENCE</scope>
    <source>
        <strain evidence="6">LIQ254RAFAR</strain>
    </source>
</reference>